<dbReference type="EMBL" id="CP003003">
    <property type="protein sequence ID" value="AEO57192.1"/>
    <property type="molecule type" value="Genomic_DNA"/>
</dbReference>
<feature type="non-terminal residue" evidence="2">
    <location>
        <position position="215"/>
    </location>
</feature>
<feature type="region of interest" description="Disordered" evidence="1">
    <location>
        <begin position="128"/>
        <end position="203"/>
    </location>
</feature>
<keyword evidence="3" id="KW-1185">Reference proteome</keyword>
<name>G2Q9A0_THET4</name>
<feature type="region of interest" description="Disordered" evidence="1">
    <location>
        <begin position="31"/>
        <end position="108"/>
    </location>
</feature>
<feature type="compositionally biased region" description="Polar residues" evidence="1">
    <location>
        <begin position="55"/>
        <end position="70"/>
    </location>
</feature>
<feature type="compositionally biased region" description="Polar residues" evidence="1">
    <location>
        <begin position="163"/>
        <end position="173"/>
    </location>
</feature>
<dbReference type="Proteomes" id="UP000007322">
    <property type="component" value="Chromosome 2"/>
</dbReference>
<feature type="compositionally biased region" description="Low complexity" evidence="1">
    <location>
        <begin position="38"/>
        <end position="54"/>
    </location>
</feature>
<dbReference type="OrthoDB" id="10598223at2759"/>
<evidence type="ECO:0000256" key="1">
    <source>
        <dbReference type="SAM" id="MobiDB-lite"/>
    </source>
</evidence>
<dbReference type="RefSeq" id="XP_003662437.1">
    <property type="nucleotide sequence ID" value="XM_003662389.1"/>
</dbReference>
<dbReference type="GeneID" id="11512490"/>
<dbReference type="KEGG" id="mtm:MYCTH_2029812"/>
<dbReference type="HOGENOM" id="CLU_1286067_0_0_1"/>
<sequence length="215" mass="23114">MGSDAPVPAAGGGLPSLALAAAEPRKDGIMVLRRDSASSRSSSYYSAATPAHSSPRSSANGRLLSGQQADRLSDSPPLTPIPGHLLQPVDEEPDTPSSTIVEFGDLGRGSVPSAAQLVEHVHWSFRQSQVAALSESRSSSKARGSQDNRESRDGRTWRDQRNQSRGRSASTPSAPRERSQSNQRRLNSARDTKANAESERRLADERINLFLQSMA</sequence>
<gene>
    <name evidence="2" type="ORF">MYCTH_2029812</name>
</gene>
<organism evidence="2 3">
    <name type="scientific">Thermothelomyces thermophilus (strain ATCC 42464 / BCRC 31852 / DSM 1799)</name>
    <name type="common">Sporotrichum thermophile</name>
    <dbReference type="NCBI Taxonomy" id="573729"/>
    <lineage>
        <taxon>Eukaryota</taxon>
        <taxon>Fungi</taxon>
        <taxon>Dikarya</taxon>
        <taxon>Ascomycota</taxon>
        <taxon>Pezizomycotina</taxon>
        <taxon>Sordariomycetes</taxon>
        <taxon>Sordariomycetidae</taxon>
        <taxon>Sordariales</taxon>
        <taxon>Chaetomiaceae</taxon>
        <taxon>Thermothelomyces</taxon>
    </lineage>
</organism>
<evidence type="ECO:0000313" key="2">
    <source>
        <dbReference type="EMBL" id="AEO57192.1"/>
    </source>
</evidence>
<feature type="compositionally biased region" description="Basic and acidic residues" evidence="1">
    <location>
        <begin position="144"/>
        <end position="162"/>
    </location>
</feature>
<proteinExistence type="predicted"/>
<protein>
    <submittedName>
        <fullName evidence="2">Uncharacterized protein</fullName>
    </submittedName>
</protein>
<accession>G2Q9A0</accession>
<feature type="compositionally biased region" description="Basic and acidic residues" evidence="1">
    <location>
        <begin position="188"/>
        <end position="203"/>
    </location>
</feature>
<feature type="compositionally biased region" description="Low complexity" evidence="1">
    <location>
        <begin position="128"/>
        <end position="143"/>
    </location>
</feature>
<reference evidence="2 3" key="1">
    <citation type="journal article" date="2011" name="Nat. Biotechnol.">
        <title>Comparative genomic analysis of the thermophilic biomass-degrading fungi Myceliophthora thermophila and Thielavia terrestris.</title>
        <authorList>
            <person name="Berka R.M."/>
            <person name="Grigoriev I.V."/>
            <person name="Otillar R."/>
            <person name="Salamov A."/>
            <person name="Grimwood J."/>
            <person name="Reid I."/>
            <person name="Ishmael N."/>
            <person name="John T."/>
            <person name="Darmond C."/>
            <person name="Moisan M.-C."/>
            <person name="Henrissat B."/>
            <person name="Coutinho P.M."/>
            <person name="Lombard V."/>
            <person name="Natvig D.O."/>
            <person name="Lindquist E."/>
            <person name="Schmutz J."/>
            <person name="Lucas S."/>
            <person name="Harris P."/>
            <person name="Powlowski J."/>
            <person name="Bellemare A."/>
            <person name="Taylor D."/>
            <person name="Butler G."/>
            <person name="de Vries R.P."/>
            <person name="Allijn I.E."/>
            <person name="van den Brink J."/>
            <person name="Ushinsky S."/>
            <person name="Storms R."/>
            <person name="Powell A.J."/>
            <person name="Paulsen I.T."/>
            <person name="Elbourne L.D.H."/>
            <person name="Baker S.E."/>
            <person name="Magnuson J."/>
            <person name="LaBoissiere S."/>
            <person name="Clutterbuck A.J."/>
            <person name="Martinez D."/>
            <person name="Wogulis M."/>
            <person name="de Leon A.L."/>
            <person name="Rey M.W."/>
            <person name="Tsang A."/>
        </authorList>
    </citation>
    <scope>NUCLEOTIDE SEQUENCE [LARGE SCALE GENOMIC DNA]</scope>
    <source>
        <strain evidence="3">ATCC 42464 / BCRC 31852 / DSM 1799</strain>
    </source>
</reference>
<dbReference type="InParanoid" id="G2Q9A0"/>
<evidence type="ECO:0000313" key="3">
    <source>
        <dbReference type="Proteomes" id="UP000007322"/>
    </source>
</evidence>
<dbReference type="VEuPathDB" id="FungiDB:MYCTH_2029812"/>
<dbReference type="AlphaFoldDB" id="G2Q9A0"/>